<dbReference type="AlphaFoldDB" id="A0AAV5X0P8"/>
<comment type="subcellular location">
    <subcellularLocation>
        <location evidence="1">Membrane</location>
        <topology evidence="1">Multi-pass membrane protein</topology>
    </subcellularLocation>
</comment>
<evidence type="ECO:0000256" key="2">
    <source>
        <dbReference type="ARBA" id="ARBA00007193"/>
    </source>
</evidence>
<dbReference type="InterPro" id="IPR001873">
    <property type="entry name" value="ENaC"/>
</dbReference>
<evidence type="ECO:0000256" key="12">
    <source>
        <dbReference type="ARBA" id="ARBA00023303"/>
    </source>
</evidence>
<keyword evidence="9" id="KW-0472">Membrane</keyword>
<proteinExistence type="inferred from homology"/>
<keyword evidence="7" id="KW-0915">Sodium</keyword>
<reference evidence="14" key="1">
    <citation type="submission" date="2023-10" db="EMBL/GenBank/DDBJ databases">
        <title>Genome assembly of Pristionchus species.</title>
        <authorList>
            <person name="Yoshida K."/>
            <person name="Sommer R.J."/>
        </authorList>
    </citation>
    <scope>NUCLEOTIDE SEQUENCE</scope>
    <source>
        <strain evidence="14">RS5133</strain>
    </source>
</reference>
<evidence type="ECO:0000256" key="9">
    <source>
        <dbReference type="ARBA" id="ARBA00023136"/>
    </source>
</evidence>
<feature type="compositionally biased region" description="Polar residues" evidence="13">
    <location>
        <begin position="1"/>
        <end position="13"/>
    </location>
</feature>
<sequence length="125" mass="13039">SAAGSTTSANGMPSTTSAIGGSSTTSGSTTTSKYPVTTTKRGRSTTTRSNVTTTKAPTTPKAIATPGKGSCEKWNSNFQSIEDCMNWYKQNGMIVNVYFESLEYQVLTEAAAYSLSAAINDLGGQ</sequence>
<dbReference type="GO" id="GO:0016020">
    <property type="term" value="C:membrane"/>
    <property type="evidence" value="ECO:0007669"/>
    <property type="project" value="UniProtKB-SubCell"/>
</dbReference>
<evidence type="ECO:0000256" key="8">
    <source>
        <dbReference type="ARBA" id="ARBA00023065"/>
    </source>
</evidence>
<organism evidence="14 15">
    <name type="scientific">Pristionchus fissidentatus</name>
    <dbReference type="NCBI Taxonomy" id="1538716"/>
    <lineage>
        <taxon>Eukaryota</taxon>
        <taxon>Metazoa</taxon>
        <taxon>Ecdysozoa</taxon>
        <taxon>Nematoda</taxon>
        <taxon>Chromadorea</taxon>
        <taxon>Rhabditida</taxon>
        <taxon>Rhabditina</taxon>
        <taxon>Diplogasteromorpha</taxon>
        <taxon>Diplogasteroidea</taxon>
        <taxon>Neodiplogasteridae</taxon>
        <taxon>Pristionchus</taxon>
    </lineage>
</organism>
<keyword evidence="15" id="KW-1185">Reference proteome</keyword>
<evidence type="ECO:0000256" key="7">
    <source>
        <dbReference type="ARBA" id="ARBA00023053"/>
    </source>
</evidence>
<evidence type="ECO:0000256" key="4">
    <source>
        <dbReference type="ARBA" id="ARBA00022461"/>
    </source>
</evidence>
<dbReference type="GO" id="GO:0005272">
    <property type="term" value="F:sodium channel activity"/>
    <property type="evidence" value="ECO:0007669"/>
    <property type="project" value="UniProtKB-KW"/>
</dbReference>
<keyword evidence="8" id="KW-0406">Ion transport</keyword>
<evidence type="ECO:0000256" key="10">
    <source>
        <dbReference type="ARBA" id="ARBA00023180"/>
    </source>
</evidence>
<dbReference type="PRINTS" id="PR01078">
    <property type="entry name" value="AMINACHANNEL"/>
</dbReference>
<name>A0AAV5X0P8_9BILA</name>
<evidence type="ECO:0000256" key="13">
    <source>
        <dbReference type="SAM" id="MobiDB-lite"/>
    </source>
</evidence>
<keyword evidence="11" id="KW-0739">Sodium transport</keyword>
<keyword evidence="10" id="KW-0325">Glycoprotein</keyword>
<evidence type="ECO:0000256" key="5">
    <source>
        <dbReference type="ARBA" id="ARBA00022692"/>
    </source>
</evidence>
<keyword evidence="6" id="KW-1133">Transmembrane helix</keyword>
<keyword evidence="4" id="KW-0894">Sodium channel</keyword>
<feature type="compositionally biased region" description="Low complexity" evidence="13">
    <location>
        <begin position="14"/>
        <end position="68"/>
    </location>
</feature>
<keyword evidence="3" id="KW-0813">Transport</keyword>
<evidence type="ECO:0000256" key="11">
    <source>
        <dbReference type="ARBA" id="ARBA00023201"/>
    </source>
</evidence>
<keyword evidence="12" id="KW-0407">Ion channel</keyword>
<feature type="non-terminal residue" evidence="14">
    <location>
        <position position="1"/>
    </location>
</feature>
<evidence type="ECO:0000313" key="15">
    <source>
        <dbReference type="Proteomes" id="UP001432322"/>
    </source>
</evidence>
<feature type="region of interest" description="Disordered" evidence="13">
    <location>
        <begin position="1"/>
        <end position="68"/>
    </location>
</feature>
<evidence type="ECO:0000313" key="14">
    <source>
        <dbReference type="EMBL" id="GMT36480.1"/>
    </source>
</evidence>
<evidence type="ECO:0000256" key="3">
    <source>
        <dbReference type="ARBA" id="ARBA00022448"/>
    </source>
</evidence>
<dbReference type="EMBL" id="BTSY01000007">
    <property type="protein sequence ID" value="GMT36480.1"/>
    <property type="molecule type" value="Genomic_DNA"/>
</dbReference>
<protein>
    <submittedName>
        <fullName evidence="14">Uncharacterized protein</fullName>
    </submittedName>
</protein>
<evidence type="ECO:0000256" key="1">
    <source>
        <dbReference type="ARBA" id="ARBA00004141"/>
    </source>
</evidence>
<dbReference type="Proteomes" id="UP001432322">
    <property type="component" value="Unassembled WGS sequence"/>
</dbReference>
<evidence type="ECO:0000256" key="6">
    <source>
        <dbReference type="ARBA" id="ARBA00022989"/>
    </source>
</evidence>
<accession>A0AAV5X0P8</accession>
<comment type="similarity">
    <text evidence="2">Belongs to the amiloride-sensitive sodium channel (TC 1.A.6) family.</text>
</comment>
<feature type="non-terminal residue" evidence="14">
    <location>
        <position position="125"/>
    </location>
</feature>
<gene>
    <name evidence="14" type="ORF">PFISCL1PPCAC_27777</name>
</gene>
<comment type="caution">
    <text evidence="14">The sequence shown here is derived from an EMBL/GenBank/DDBJ whole genome shotgun (WGS) entry which is preliminary data.</text>
</comment>
<keyword evidence="5" id="KW-0812">Transmembrane</keyword>